<organism evidence="2 3">
    <name type="scientific">Mariprofundus ferrooxydans PV-1</name>
    <dbReference type="NCBI Taxonomy" id="314345"/>
    <lineage>
        <taxon>Bacteria</taxon>
        <taxon>Pseudomonadati</taxon>
        <taxon>Pseudomonadota</taxon>
        <taxon>Candidatius Mariprofundia</taxon>
        <taxon>Mariprofundales</taxon>
        <taxon>Mariprofundaceae</taxon>
        <taxon>Mariprofundus</taxon>
    </lineage>
</organism>
<dbReference type="PROSITE" id="PS51186">
    <property type="entry name" value="GNAT"/>
    <property type="match status" value="1"/>
</dbReference>
<feature type="domain" description="N-acetyltransferase" evidence="1">
    <location>
        <begin position="87"/>
        <end position="221"/>
    </location>
</feature>
<dbReference type="SUPFAM" id="SSF55729">
    <property type="entry name" value="Acyl-CoA N-acyltransferases (Nat)"/>
    <property type="match status" value="1"/>
</dbReference>
<dbReference type="Pfam" id="PF00583">
    <property type="entry name" value="Acetyltransf_1"/>
    <property type="match status" value="1"/>
</dbReference>
<evidence type="ECO:0000313" key="2">
    <source>
        <dbReference type="EMBL" id="EAU55490.1"/>
    </source>
</evidence>
<dbReference type="HOGENOM" id="CLU_1249394_0_0_0"/>
<sequence length="221" mass="24743">MNNIQPTPWDSAVFGTDCFEITRPDAATLCKASEKTGHYTVKIDPLADKQLLHEYGFYYTDTLIEPVCTRENWLPQPDPSASADRDITLEELLPMCDHSFLHGRFHRDFNLAPMLADARYKQWLGQLHQAGNVFALRHSGELAGFIAADNGNLLLHTIAPSHRGRGLAKGLWTAVISDLFHAGVTTVRSSISAANMPVLNLYVSLGFRFEHPVDIYHKLTR</sequence>
<dbReference type="GO" id="GO:0016747">
    <property type="term" value="F:acyltransferase activity, transferring groups other than amino-acyl groups"/>
    <property type="evidence" value="ECO:0007669"/>
    <property type="project" value="InterPro"/>
</dbReference>
<name>Q0F2R0_9PROT</name>
<dbReference type="eggNOG" id="COG0456">
    <property type="taxonomic scope" value="Bacteria"/>
</dbReference>
<dbReference type="InterPro" id="IPR016181">
    <property type="entry name" value="Acyl_CoA_acyltransferase"/>
</dbReference>
<dbReference type="RefSeq" id="WP_009850509.1">
    <property type="nucleotide sequence ID" value="NZ_DS022295.1"/>
</dbReference>
<keyword evidence="3" id="KW-1185">Reference proteome</keyword>
<dbReference type="Gene3D" id="3.40.630.30">
    <property type="match status" value="1"/>
</dbReference>
<dbReference type="EMBL" id="AATS01000002">
    <property type="protein sequence ID" value="EAU55490.1"/>
    <property type="molecule type" value="Genomic_DNA"/>
</dbReference>
<reference evidence="2 3" key="1">
    <citation type="submission" date="2006-09" db="EMBL/GenBank/DDBJ databases">
        <authorList>
            <person name="Emerson D."/>
            <person name="Ferriera S."/>
            <person name="Johnson J."/>
            <person name="Kravitz S."/>
            <person name="Halpern A."/>
            <person name="Remington K."/>
            <person name="Beeson K."/>
            <person name="Tran B."/>
            <person name="Rogers Y.-H."/>
            <person name="Friedman R."/>
            <person name="Venter J.C."/>
        </authorList>
    </citation>
    <scope>NUCLEOTIDE SEQUENCE [LARGE SCALE GENOMIC DNA]</scope>
    <source>
        <strain evidence="2 3">PV-1</strain>
    </source>
</reference>
<evidence type="ECO:0000259" key="1">
    <source>
        <dbReference type="PROSITE" id="PS51186"/>
    </source>
</evidence>
<proteinExistence type="predicted"/>
<dbReference type="Proteomes" id="UP000005297">
    <property type="component" value="Unassembled WGS sequence"/>
</dbReference>
<dbReference type="InterPro" id="IPR000182">
    <property type="entry name" value="GNAT_dom"/>
</dbReference>
<dbReference type="STRING" id="314344.AL013_13670"/>
<accession>Q0F2R0</accession>
<protein>
    <recommendedName>
        <fullName evidence="1">N-acetyltransferase domain-containing protein</fullName>
    </recommendedName>
</protein>
<dbReference type="InParanoid" id="Q0F2R0"/>
<evidence type="ECO:0000313" key="3">
    <source>
        <dbReference type="Proteomes" id="UP000005297"/>
    </source>
</evidence>
<dbReference type="CDD" id="cd04301">
    <property type="entry name" value="NAT_SF"/>
    <property type="match status" value="1"/>
</dbReference>
<gene>
    <name evidence="2" type="ORF">SPV1_01042</name>
</gene>
<comment type="caution">
    <text evidence="2">The sequence shown here is derived from an EMBL/GenBank/DDBJ whole genome shotgun (WGS) entry which is preliminary data.</text>
</comment>
<dbReference type="AlphaFoldDB" id="Q0F2R0"/>
<dbReference type="OrthoDB" id="9796919at2"/>